<gene>
    <name evidence="3" type="ORF">ACFOWX_03455</name>
</gene>
<dbReference type="Proteomes" id="UP001595887">
    <property type="component" value="Unassembled WGS sequence"/>
</dbReference>
<proteinExistence type="predicted"/>
<feature type="region of interest" description="Disordered" evidence="1">
    <location>
        <begin position="1"/>
        <end position="34"/>
    </location>
</feature>
<comment type="caution">
    <text evidence="3">The sequence shown here is derived from an EMBL/GenBank/DDBJ whole genome shotgun (WGS) entry which is preliminary data.</text>
</comment>
<evidence type="ECO:0008006" key="5">
    <source>
        <dbReference type="Google" id="ProtNLM"/>
    </source>
</evidence>
<name>A0ABV8RGU6_9SPHN</name>
<accession>A0ABV8RGU6</accession>
<keyword evidence="2" id="KW-0472">Membrane</keyword>
<sequence>MTDKDSISAPEAITRRSIYDSQDEAQSVGRMSADETRLVRERQDARSRVLGMILLGMCVLFFAITVVKIGFLS</sequence>
<reference evidence="4" key="1">
    <citation type="journal article" date="2019" name="Int. J. Syst. Evol. Microbiol.">
        <title>The Global Catalogue of Microorganisms (GCM) 10K type strain sequencing project: providing services to taxonomists for standard genome sequencing and annotation.</title>
        <authorList>
            <consortium name="The Broad Institute Genomics Platform"/>
            <consortium name="The Broad Institute Genome Sequencing Center for Infectious Disease"/>
            <person name="Wu L."/>
            <person name="Ma J."/>
        </authorList>
    </citation>
    <scope>NUCLEOTIDE SEQUENCE [LARGE SCALE GENOMIC DNA]</scope>
    <source>
        <strain evidence="4">CECT 8531</strain>
    </source>
</reference>
<keyword evidence="2" id="KW-0812">Transmembrane</keyword>
<feature type="transmembrane region" description="Helical" evidence="2">
    <location>
        <begin position="49"/>
        <end position="71"/>
    </location>
</feature>
<dbReference type="EMBL" id="JBHSDH010000012">
    <property type="protein sequence ID" value="MFC4291466.1"/>
    <property type="molecule type" value="Genomic_DNA"/>
</dbReference>
<protein>
    <recommendedName>
        <fullName evidence="5">Protoheme IX farnesyltransferase</fullName>
    </recommendedName>
</protein>
<evidence type="ECO:0000256" key="1">
    <source>
        <dbReference type="SAM" id="MobiDB-lite"/>
    </source>
</evidence>
<evidence type="ECO:0000313" key="4">
    <source>
        <dbReference type="Proteomes" id="UP001595887"/>
    </source>
</evidence>
<evidence type="ECO:0000313" key="3">
    <source>
        <dbReference type="EMBL" id="MFC4291466.1"/>
    </source>
</evidence>
<organism evidence="3 4">
    <name type="scientific">Sphingorhabdus arenilitoris</name>
    <dbReference type="NCBI Taxonomy" id="1490041"/>
    <lineage>
        <taxon>Bacteria</taxon>
        <taxon>Pseudomonadati</taxon>
        <taxon>Pseudomonadota</taxon>
        <taxon>Alphaproteobacteria</taxon>
        <taxon>Sphingomonadales</taxon>
        <taxon>Sphingomonadaceae</taxon>
        <taxon>Sphingorhabdus</taxon>
    </lineage>
</organism>
<evidence type="ECO:0000256" key="2">
    <source>
        <dbReference type="SAM" id="Phobius"/>
    </source>
</evidence>
<keyword evidence="4" id="KW-1185">Reference proteome</keyword>
<dbReference type="RefSeq" id="WP_381421335.1">
    <property type="nucleotide sequence ID" value="NZ_JBHSDH010000012.1"/>
</dbReference>
<keyword evidence="2" id="KW-1133">Transmembrane helix</keyword>